<organism evidence="1 2">
    <name type="scientific">Pseudomonas syringae pv. avii</name>
    <dbReference type="NCBI Taxonomy" id="663959"/>
    <lineage>
        <taxon>Bacteria</taxon>
        <taxon>Pseudomonadati</taxon>
        <taxon>Pseudomonadota</taxon>
        <taxon>Gammaproteobacteria</taxon>
        <taxon>Pseudomonadales</taxon>
        <taxon>Pseudomonadaceae</taxon>
        <taxon>Pseudomonas</taxon>
        <taxon>Pseudomonas syringae</taxon>
    </lineage>
</organism>
<gene>
    <name evidence="1" type="ORF">ALP29_201801</name>
</gene>
<name>A0A2K4W416_PSESX</name>
<accession>A0A2K4W416</accession>
<dbReference type="Proteomes" id="UP000280395">
    <property type="component" value="Unassembled WGS sequence"/>
</dbReference>
<dbReference type="AlphaFoldDB" id="A0A2K4W416"/>
<dbReference type="EMBL" id="RBUA01001416">
    <property type="protein sequence ID" value="RMU43354.1"/>
    <property type="molecule type" value="Genomic_DNA"/>
</dbReference>
<evidence type="ECO:0000313" key="2">
    <source>
        <dbReference type="Proteomes" id="UP000280395"/>
    </source>
</evidence>
<sequence>MTAITPVVLYVYHCAKCGQDGQLHLEETAPEVTTACSMCGANVLAEWDGGVELATDLPE</sequence>
<protein>
    <submittedName>
        <fullName evidence="1">Uncharacterized protein</fullName>
    </submittedName>
</protein>
<dbReference type="RefSeq" id="WP_060412688.1">
    <property type="nucleotide sequence ID" value="NZ_LIIJ01000077.1"/>
</dbReference>
<proteinExistence type="predicted"/>
<reference evidence="1 2" key="1">
    <citation type="submission" date="2018-08" db="EMBL/GenBank/DDBJ databases">
        <title>Recombination of ecologically and evolutionarily significant loci maintains genetic cohesion in the Pseudomonas syringae species complex.</title>
        <authorList>
            <person name="Dillon M."/>
            <person name="Thakur S."/>
            <person name="Almeida R.N.D."/>
            <person name="Weir B.S."/>
            <person name="Guttman D.S."/>
        </authorList>
    </citation>
    <scope>NUCLEOTIDE SEQUENCE [LARGE SCALE GENOMIC DNA]</scope>
    <source>
        <strain evidence="1 2">ICMP 14479</strain>
    </source>
</reference>
<comment type="caution">
    <text evidence="1">The sequence shown here is derived from an EMBL/GenBank/DDBJ whole genome shotgun (WGS) entry which is preliminary data.</text>
</comment>
<evidence type="ECO:0000313" key="1">
    <source>
        <dbReference type="EMBL" id="RMU43354.1"/>
    </source>
</evidence>